<dbReference type="OrthoDB" id="10405781at2759"/>
<feature type="region of interest" description="Disordered" evidence="1">
    <location>
        <begin position="207"/>
        <end position="238"/>
    </location>
</feature>
<accession>A0A4D9CZ71</accession>
<gene>
    <name evidence="2" type="ORF">NSK_004145</name>
</gene>
<dbReference type="AlphaFoldDB" id="A0A4D9CZ71"/>
<reference evidence="2 3" key="1">
    <citation type="submission" date="2019-01" db="EMBL/GenBank/DDBJ databases">
        <title>Nuclear Genome Assembly of the Microalgal Biofuel strain Nannochloropsis salina CCMP1776.</title>
        <authorList>
            <person name="Hovde B."/>
        </authorList>
    </citation>
    <scope>NUCLEOTIDE SEQUENCE [LARGE SCALE GENOMIC DNA]</scope>
    <source>
        <strain evidence="2 3">CCMP1776</strain>
    </source>
</reference>
<keyword evidence="3" id="KW-1185">Reference proteome</keyword>
<dbReference type="EMBL" id="SDOX01000018">
    <property type="protein sequence ID" value="TFJ84681.1"/>
    <property type="molecule type" value="Genomic_DNA"/>
</dbReference>
<feature type="compositionally biased region" description="Low complexity" evidence="1">
    <location>
        <begin position="43"/>
        <end position="54"/>
    </location>
</feature>
<name>A0A4D9CZ71_9STRA</name>
<organism evidence="2 3">
    <name type="scientific">Nannochloropsis salina CCMP1776</name>
    <dbReference type="NCBI Taxonomy" id="1027361"/>
    <lineage>
        <taxon>Eukaryota</taxon>
        <taxon>Sar</taxon>
        <taxon>Stramenopiles</taxon>
        <taxon>Ochrophyta</taxon>
        <taxon>Eustigmatophyceae</taxon>
        <taxon>Eustigmatales</taxon>
        <taxon>Monodopsidaceae</taxon>
        <taxon>Microchloropsis</taxon>
        <taxon>Microchloropsis salina</taxon>
    </lineage>
</organism>
<protein>
    <submittedName>
        <fullName evidence="2">Uncharacterized protein</fullName>
    </submittedName>
</protein>
<feature type="region of interest" description="Disordered" evidence="1">
    <location>
        <begin position="270"/>
        <end position="305"/>
    </location>
</feature>
<evidence type="ECO:0000313" key="2">
    <source>
        <dbReference type="EMBL" id="TFJ84681.1"/>
    </source>
</evidence>
<feature type="region of interest" description="Disordered" evidence="1">
    <location>
        <begin position="29"/>
        <end position="149"/>
    </location>
</feature>
<proteinExistence type="predicted"/>
<feature type="compositionally biased region" description="Basic residues" evidence="1">
    <location>
        <begin position="121"/>
        <end position="130"/>
    </location>
</feature>
<evidence type="ECO:0000313" key="3">
    <source>
        <dbReference type="Proteomes" id="UP000355283"/>
    </source>
</evidence>
<feature type="compositionally biased region" description="Polar residues" evidence="1">
    <location>
        <begin position="97"/>
        <end position="113"/>
    </location>
</feature>
<feature type="compositionally biased region" description="Low complexity" evidence="1">
    <location>
        <begin position="84"/>
        <end position="96"/>
    </location>
</feature>
<dbReference type="Proteomes" id="UP000355283">
    <property type="component" value="Unassembled WGS sequence"/>
</dbReference>
<sequence>MATPQQTVSADEKVEMSLDDLIKLDRKQQLVEKKKKKKPTVPPAAAKAQQQQQQGKDSARASKQSGARKPLKQVQAGQMRKPGQAAKKSAVQAQSKRNTAFNQSRGIQVTPMTGITSAATGKKKAKKKKAAANIKSAGNGGAPKSGASQAGKAMAAGFIFGGSGGAAGDKALSHEGFKLPQGTTLKISISNTPKPAAAASVPSLRVPLKAKGGNRGGGQRVSLKAAQRERQMGAGALTRRMGRISVTQNNRQGLFAQSRGLTFPEQVPVAQAGAGGTGGKKKKKKTAGGGFVGGKSRQVMVRRKA</sequence>
<comment type="caution">
    <text evidence="2">The sequence shown here is derived from an EMBL/GenBank/DDBJ whole genome shotgun (WGS) entry which is preliminary data.</text>
</comment>
<evidence type="ECO:0000256" key="1">
    <source>
        <dbReference type="SAM" id="MobiDB-lite"/>
    </source>
</evidence>